<dbReference type="InterPro" id="IPR015915">
    <property type="entry name" value="Kelch-typ_b-propeller"/>
</dbReference>
<dbReference type="OrthoDB" id="432528at2759"/>
<accession>A0A433D6D9</accession>
<dbReference type="AlphaFoldDB" id="A0A433D6D9"/>
<proteinExistence type="predicted"/>
<dbReference type="SUPFAM" id="SSF117281">
    <property type="entry name" value="Kelch motif"/>
    <property type="match status" value="1"/>
</dbReference>
<feature type="compositionally biased region" description="Polar residues" evidence="1">
    <location>
        <begin position="201"/>
        <end position="217"/>
    </location>
</feature>
<evidence type="ECO:0000313" key="3">
    <source>
        <dbReference type="EMBL" id="RUP46400.1"/>
    </source>
</evidence>
<name>A0A433D6D9_9FUNG</name>
<organism evidence="3 4">
    <name type="scientific">Jimgerdemannia flammicorona</name>
    <dbReference type="NCBI Taxonomy" id="994334"/>
    <lineage>
        <taxon>Eukaryota</taxon>
        <taxon>Fungi</taxon>
        <taxon>Fungi incertae sedis</taxon>
        <taxon>Mucoromycota</taxon>
        <taxon>Mucoromycotina</taxon>
        <taxon>Endogonomycetes</taxon>
        <taxon>Endogonales</taxon>
        <taxon>Endogonaceae</taxon>
        <taxon>Jimgerdemannia</taxon>
    </lineage>
</organism>
<sequence>MILIHVILFLQLLPTIICFIPSGRNSAAAVLVNSTIWFFGGCVQNSDPTLGGPWVSSNSLFSLDVSRSWKTSSPPWTDHSSDLTNPSLVYTRCQSTLQLGADGVTLWVFGGQTGLKNENLTNRSPAVQYNTATHVWSSVIMPDNPVVVSLHGHSSARNSQGVIFYFGGQSDASTGYAGNMRNDDVIKLSTDPGMGNWSLPPRNNGQNGRYLSTATLV</sequence>
<keyword evidence="4" id="KW-1185">Reference proteome</keyword>
<evidence type="ECO:0000313" key="4">
    <source>
        <dbReference type="Proteomes" id="UP000268093"/>
    </source>
</evidence>
<feature type="chain" id="PRO_5018991389" description="Galactose oxidase" evidence="2">
    <location>
        <begin position="19"/>
        <end position="217"/>
    </location>
</feature>
<evidence type="ECO:0000256" key="1">
    <source>
        <dbReference type="SAM" id="MobiDB-lite"/>
    </source>
</evidence>
<comment type="caution">
    <text evidence="3">The sequence shown here is derived from an EMBL/GenBank/DDBJ whole genome shotgun (WGS) entry which is preliminary data.</text>
</comment>
<reference evidence="3 4" key="1">
    <citation type="journal article" date="2018" name="New Phytol.">
        <title>Phylogenomics of Endogonaceae and evolution of mycorrhizas within Mucoromycota.</title>
        <authorList>
            <person name="Chang Y."/>
            <person name="Desiro A."/>
            <person name="Na H."/>
            <person name="Sandor L."/>
            <person name="Lipzen A."/>
            <person name="Clum A."/>
            <person name="Barry K."/>
            <person name="Grigoriev I.V."/>
            <person name="Martin F.M."/>
            <person name="Stajich J.E."/>
            <person name="Smith M.E."/>
            <person name="Bonito G."/>
            <person name="Spatafora J.W."/>
        </authorList>
    </citation>
    <scope>NUCLEOTIDE SEQUENCE [LARGE SCALE GENOMIC DNA]</scope>
    <source>
        <strain evidence="3 4">GMNB39</strain>
    </source>
</reference>
<keyword evidence="2" id="KW-0732">Signal</keyword>
<dbReference type="Gene3D" id="2.120.10.80">
    <property type="entry name" value="Kelch-type beta propeller"/>
    <property type="match status" value="1"/>
</dbReference>
<gene>
    <name evidence="3" type="ORF">BC936DRAFT_147004</name>
</gene>
<dbReference type="EMBL" id="RBNI01005910">
    <property type="protein sequence ID" value="RUP46400.1"/>
    <property type="molecule type" value="Genomic_DNA"/>
</dbReference>
<protein>
    <recommendedName>
        <fullName evidence="5">Galactose oxidase</fullName>
    </recommendedName>
</protein>
<evidence type="ECO:0000256" key="2">
    <source>
        <dbReference type="SAM" id="SignalP"/>
    </source>
</evidence>
<evidence type="ECO:0008006" key="5">
    <source>
        <dbReference type="Google" id="ProtNLM"/>
    </source>
</evidence>
<dbReference type="Proteomes" id="UP000268093">
    <property type="component" value="Unassembled WGS sequence"/>
</dbReference>
<feature type="region of interest" description="Disordered" evidence="1">
    <location>
        <begin position="197"/>
        <end position="217"/>
    </location>
</feature>
<feature type="signal peptide" evidence="2">
    <location>
        <begin position="1"/>
        <end position="18"/>
    </location>
</feature>